<evidence type="ECO:0000313" key="3">
    <source>
        <dbReference type="Proteomes" id="UP001500457"/>
    </source>
</evidence>
<protein>
    <submittedName>
        <fullName evidence="2">Stage II sporulation protein M</fullName>
    </submittedName>
</protein>
<dbReference type="EMBL" id="BAABHQ010000001">
    <property type="protein sequence ID" value="GAA4858652.1"/>
    <property type="molecule type" value="Genomic_DNA"/>
</dbReference>
<dbReference type="Proteomes" id="UP001500457">
    <property type="component" value="Unassembled WGS sequence"/>
</dbReference>
<dbReference type="InterPro" id="IPR002798">
    <property type="entry name" value="SpoIIM-like"/>
</dbReference>
<evidence type="ECO:0000313" key="2">
    <source>
        <dbReference type="EMBL" id="GAA4858652.1"/>
    </source>
</evidence>
<dbReference type="PANTHER" id="PTHR35337:SF1">
    <property type="entry name" value="SLR1478 PROTEIN"/>
    <property type="match status" value="1"/>
</dbReference>
<accession>A0ABP9DTJ5</accession>
<feature type="transmembrane region" description="Helical" evidence="1">
    <location>
        <begin position="257"/>
        <end position="278"/>
    </location>
</feature>
<feature type="transmembrane region" description="Helical" evidence="1">
    <location>
        <begin position="290"/>
        <end position="311"/>
    </location>
</feature>
<sequence length="337" mass="35687">MIVDVDAYVAAHRPEWDRLADLLDRRRWTGAEVDEVVALYERTATHLSVVRSTSPDPALVARLSTLVARARTAITGSATASWRDLTRFAGVGFAVALAASWRWWLTTLTVCSVVMVAVGVWVARSPDVQAALLPPEETRQLVEEDFASYYSSNPASSFAARVWTNNVWLAAVCLVSGVLVLPVLWVLLQNVVNIGISGGILAANGRADLFFGLITPHGLLELTALFVAAGAGLRLGWSWIDPGPLTRSESLARQGRTTVGVALGVGVLLLVSGVIEAFVTPSGLPTAARIGIGVLAELGFVAYVLWGVVLVRRHGPTAPALADLAADRRGAALPATG</sequence>
<proteinExistence type="predicted"/>
<comment type="caution">
    <text evidence="2">The sequence shown here is derived from an EMBL/GenBank/DDBJ whole genome shotgun (WGS) entry which is preliminary data.</text>
</comment>
<feature type="transmembrane region" description="Helical" evidence="1">
    <location>
        <begin position="103"/>
        <end position="123"/>
    </location>
</feature>
<keyword evidence="3" id="KW-1185">Reference proteome</keyword>
<reference evidence="3" key="1">
    <citation type="journal article" date="2019" name="Int. J. Syst. Evol. Microbiol.">
        <title>The Global Catalogue of Microorganisms (GCM) 10K type strain sequencing project: providing services to taxonomists for standard genome sequencing and annotation.</title>
        <authorList>
            <consortium name="The Broad Institute Genomics Platform"/>
            <consortium name="The Broad Institute Genome Sequencing Center for Infectious Disease"/>
            <person name="Wu L."/>
            <person name="Ma J."/>
        </authorList>
    </citation>
    <scope>NUCLEOTIDE SEQUENCE [LARGE SCALE GENOMIC DNA]</scope>
    <source>
        <strain evidence="3">JCM 17983</strain>
    </source>
</reference>
<dbReference type="PANTHER" id="PTHR35337">
    <property type="entry name" value="SLR1478 PROTEIN"/>
    <property type="match status" value="1"/>
</dbReference>
<feature type="transmembrane region" description="Helical" evidence="1">
    <location>
        <begin position="167"/>
        <end position="188"/>
    </location>
</feature>
<feature type="transmembrane region" description="Helical" evidence="1">
    <location>
        <begin position="209"/>
        <end position="237"/>
    </location>
</feature>
<keyword evidence="1" id="KW-1133">Transmembrane helix</keyword>
<name>A0ABP9DTJ5_9PSEU</name>
<dbReference type="Pfam" id="PF01944">
    <property type="entry name" value="SpoIIM"/>
    <property type="match status" value="1"/>
</dbReference>
<organism evidence="2 3">
    <name type="scientific">Actinomycetospora straminea</name>
    <dbReference type="NCBI Taxonomy" id="663607"/>
    <lineage>
        <taxon>Bacteria</taxon>
        <taxon>Bacillati</taxon>
        <taxon>Actinomycetota</taxon>
        <taxon>Actinomycetes</taxon>
        <taxon>Pseudonocardiales</taxon>
        <taxon>Pseudonocardiaceae</taxon>
        <taxon>Actinomycetospora</taxon>
    </lineage>
</organism>
<gene>
    <name evidence="2" type="ORF">GCM10023203_01840</name>
</gene>
<keyword evidence="1" id="KW-0472">Membrane</keyword>
<evidence type="ECO:0000256" key="1">
    <source>
        <dbReference type="SAM" id="Phobius"/>
    </source>
</evidence>
<keyword evidence="1" id="KW-0812">Transmembrane</keyword>